<name>A0A0R0DK66_9GAMM</name>
<evidence type="ECO:0000313" key="1">
    <source>
        <dbReference type="EMBL" id="KRG78372.1"/>
    </source>
</evidence>
<sequence length="131" mass="15107">MFERSHRLRQRQPSPQCSEGATWLQASQGGQPISVSTQCRVIATNGVELADRPFSITLHQQQLPELEAGHRKSRRQFHRTPELTLSALKQAELRILRSQQVMTQGMYRIAINQYFQQHNRILVTKSINCVK</sequence>
<gene>
    <name evidence="1" type="ORF">ABB30_04845</name>
</gene>
<evidence type="ECO:0000313" key="2">
    <source>
        <dbReference type="Proteomes" id="UP000050956"/>
    </source>
</evidence>
<dbReference type="AlphaFoldDB" id="A0A0R0DK66"/>
<dbReference type="Proteomes" id="UP000050956">
    <property type="component" value="Unassembled WGS sequence"/>
</dbReference>
<organism evidence="1 2">
    <name type="scientific">Stenotrophomonas ginsengisoli</name>
    <dbReference type="NCBI Taxonomy" id="336566"/>
    <lineage>
        <taxon>Bacteria</taxon>
        <taxon>Pseudomonadati</taxon>
        <taxon>Pseudomonadota</taxon>
        <taxon>Gammaproteobacteria</taxon>
        <taxon>Lysobacterales</taxon>
        <taxon>Lysobacteraceae</taxon>
        <taxon>Stenotrophomonas</taxon>
    </lineage>
</organism>
<keyword evidence="2" id="KW-1185">Reference proteome</keyword>
<proteinExistence type="predicted"/>
<accession>A0A0R0DK66</accession>
<dbReference type="RefSeq" id="WP_057637174.1">
    <property type="nucleotide sequence ID" value="NZ_LDJM01000011.1"/>
</dbReference>
<dbReference type="EMBL" id="LDJM01000011">
    <property type="protein sequence ID" value="KRG78372.1"/>
    <property type="molecule type" value="Genomic_DNA"/>
</dbReference>
<protein>
    <submittedName>
        <fullName evidence="1">Uncharacterized protein</fullName>
    </submittedName>
</protein>
<reference evidence="1 2" key="1">
    <citation type="submission" date="2015-05" db="EMBL/GenBank/DDBJ databases">
        <title>Genome sequencing and analysis of members of genus Stenotrophomonas.</title>
        <authorList>
            <person name="Patil P.P."/>
            <person name="Midha S."/>
            <person name="Patil P.B."/>
        </authorList>
    </citation>
    <scope>NUCLEOTIDE SEQUENCE [LARGE SCALE GENOMIC DNA]</scope>
    <source>
        <strain evidence="1 2">DSM 24757</strain>
    </source>
</reference>
<comment type="caution">
    <text evidence="1">The sequence shown here is derived from an EMBL/GenBank/DDBJ whole genome shotgun (WGS) entry which is preliminary data.</text>
</comment>